<organism evidence="7 8">
    <name type="scientific">Chilo suppressalis</name>
    <name type="common">Asiatic rice borer moth</name>
    <dbReference type="NCBI Taxonomy" id="168631"/>
    <lineage>
        <taxon>Eukaryota</taxon>
        <taxon>Metazoa</taxon>
        <taxon>Ecdysozoa</taxon>
        <taxon>Arthropoda</taxon>
        <taxon>Hexapoda</taxon>
        <taxon>Insecta</taxon>
        <taxon>Pterygota</taxon>
        <taxon>Neoptera</taxon>
        <taxon>Endopterygota</taxon>
        <taxon>Lepidoptera</taxon>
        <taxon>Glossata</taxon>
        <taxon>Ditrysia</taxon>
        <taxon>Pyraloidea</taxon>
        <taxon>Crambidae</taxon>
        <taxon>Crambinae</taxon>
        <taxon>Chilo</taxon>
    </lineage>
</organism>
<keyword evidence="3" id="KW-0964">Secreted</keyword>
<evidence type="ECO:0000313" key="7">
    <source>
        <dbReference type="EMBL" id="CAH0666994.1"/>
    </source>
</evidence>
<evidence type="ECO:0000313" key="8">
    <source>
        <dbReference type="Proteomes" id="UP001153292"/>
    </source>
</evidence>
<evidence type="ECO:0000256" key="5">
    <source>
        <dbReference type="SAM" id="SignalP"/>
    </source>
</evidence>
<dbReference type="InterPro" id="IPR029058">
    <property type="entry name" value="AB_hydrolase_fold"/>
</dbReference>
<evidence type="ECO:0000256" key="2">
    <source>
        <dbReference type="ARBA" id="ARBA00010701"/>
    </source>
</evidence>
<gene>
    <name evidence="7" type="ORF">CHILSU_LOCUS801</name>
</gene>
<feature type="chain" id="PRO_5045084291" description="Lipase domain-containing protein" evidence="5">
    <location>
        <begin position="20"/>
        <end position="335"/>
    </location>
</feature>
<proteinExistence type="inferred from homology"/>
<accession>A0ABN8EC63</accession>
<evidence type="ECO:0000256" key="1">
    <source>
        <dbReference type="ARBA" id="ARBA00004613"/>
    </source>
</evidence>
<name>A0ABN8EC63_CHISP</name>
<dbReference type="Proteomes" id="UP001153292">
    <property type="component" value="Chromosome 10"/>
</dbReference>
<keyword evidence="8" id="KW-1185">Reference proteome</keyword>
<feature type="signal peptide" evidence="5">
    <location>
        <begin position="1"/>
        <end position="19"/>
    </location>
</feature>
<dbReference type="Gene3D" id="3.40.50.1820">
    <property type="entry name" value="alpha/beta hydrolase"/>
    <property type="match status" value="1"/>
</dbReference>
<reference evidence="7" key="1">
    <citation type="submission" date="2021-12" db="EMBL/GenBank/DDBJ databases">
        <authorList>
            <person name="King R."/>
        </authorList>
    </citation>
    <scope>NUCLEOTIDE SEQUENCE</scope>
</reference>
<feature type="domain" description="Lipase" evidence="6">
    <location>
        <begin position="40"/>
        <end position="306"/>
    </location>
</feature>
<dbReference type="PRINTS" id="PR00821">
    <property type="entry name" value="TAGLIPASE"/>
</dbReference>
<dbReference type="PANTHER" id="PTHR11610:SF178">
    <property type="entry name" value="LIPASE MEMBER H-A-LIKE PROTEIN"/>
    <property type="match status" value="1"/>
</dbReference>
<dbReference type="SUPFAM" id="SSF53474">
    <property type="entry name" value="alpha/beta-Hydrolases"/>
    <property type="match status" value="1"/>
</dbReference>
<dbReference type="Pfam" id="PF00151">
    <property type="entry name" value="Lipase"/>
    <property type="match status" value="1"/>
</dbReference>
<evidence type="ECO:0000259" key="6">
    <source>
        <dbReference type="Pfam" id="PF00151"/>
    </source>
</evidence>
<dbReference type="EMBL" id="OU963903">
    <property type="protein sequence ID" value="CAH0666994.1"/>
    <property type="molecule type" value="Genomic_DNA"/>
</dbReference>
<dbReference type="InterPro" id="IPR000734">
    <property type="entry name" value="TAG_lipase"/>
</dbReference>
<evidence type="ECO:0000256" key="3">
    <source>
        <dbReference type="ARBA" id="ARBA00022525"/>
    </source>
</evidence>
<dbReference type="InterPro" id="IPR013818">
    <property type="entry name" value="Lipase"/>
</dbReference>
<evidence type="ECO:0000256" key="4">
    <source>
        <dbReference type="RuleBase" id="RU004262"/>
    </source>
</evidence>
<keyword evidence="5" id="KW-0732">Signal</keyword>
<comment type="subcellular location">
    <subcellularLocation>
        <location evidence="1">Secreted</location>
    </subcellularLocation>
</comment>
<sequence>MAALFYIISVLCLTSVCVANHWSVFKSSLYGLVECKQDKNTNLPVDDVQIYLYDFQNQMNLTFKIGAALDGITSKYNLDVTRRLIFYVPGYKSHIYKPNEDSIRQAFKDVPNVYLIMIDHSAYTNGQGGKVKSYERAVSYAFYIGKALGEFLAGLHEKGYPSKNIHCVGHSLGAQMLGYAGVAYYNKTSEKISRITGLDPAGPCFSNALIDEQIRSGVADYVEVYHCNSGGLGTTSVLADTDFFFNRGRKQPNCEGSIVPGFGEYEAAKCSHKACVRFWAASVGHPGWYLSWACNSYDRFNSGSCSANEVTLAGYWNPGNATGVFYISTDAYGLQ</sequence>
<dbReference type="PANTHER" id="PTHR11610">
    <property type="entry name" value="LIPASE"/>
    <property type="match status" value="1"/>
</dbReference>
<comment type="similarity">
    <text evidence="2 4">Belongs to the AB hydrolase superfamily. Lipase family.</text>
</comment>
<protein>
    <recommendedName>
        <fullName evidence="6">Lipase domain-containing protein</fullName>
    </recommendedName>
</protein>